<comment type="caution">
    <text evidence="3">The sequence shown here is derived from an EMBL/GenBank/DDBJ whole genome shotgun (WGS) entry which is preliminary data.</text>
</comment>
<evidence type="ECO:0000259" key="2">
    <source>
        <dbReference type="Pfam" id="PF09347"/>
    </source>
</evidence>
<name>A0ABW3JCC8_9HYPH</name>
<dbReference type="PANTHER" id="PTHR31527">
    <property type="entry name" value="RE64534P"/>
    <property type="match status" value="1"/>
</dbReference>
<reference evidence="4" key="1">
    <citation type="journal article" date="2019" name="Int. J. Syst. Evol. Microbiol.">
        <title>The Global Catalogue of Microorganisms (GCM) 10K type strain sequencing project: providing services to taxonomists for standard genome sequencing and annotation.</title>
        <authorList>
            <consortium name="The Broad Institute Genomics Platform"/>
            <consortium name="The Broad Institute Genome Sequencing Center for Infectious Disease"/>
            <person name="Wu L."/>
            <person name="Ma J."/>
        </authorList>
    </citation>
    <scope>NUCLEOTIDE SEQUENCE [LARGE SCALE GENOMIC DNA]</scope>
    <source>
        <strain evidence="4">CCUG 61697</strain>
    </source>
</reference>
<gene>
    <name evidence="3" type="ORF">ACFQ2F_12845</name>
</gene>
<proteinExistence type="predicted"/>
<protein>
    <submittedName>
        <fullName evidence="3">Urea amidolyase associated protein UAAP1</fullName>
    </submittedName>
</protein>
<keyword evidence="4" id="KW-1185">Reference proteome</keyword>
<dbReference type="NCBIfam" id="TIGR03425">
    <property type="entry name" value="urea_degr_2"/>
    <property type="match status" value="1"/>
</dbReference>
<dbReference type="InterPro" id="IPR018959">
    <property type="entry name" value="DUF1989"/>
</dbReference>
<feature type="compositionally biased region" description="Polar residues" evidence="1">
    <location>
        <begin position="1"/>
        <end position="11"/>
    </location>
</feature>
<evidence type="ECO:0000256" key="1">
    <source>
        <dbReference type="SAM" id="MobiDB-lite"/>
    </source>
</evidence>
<dbReference type="EMBL" id="JBHTJO010000001">
    <property type="protein sequence ID" value="MFD0987987.1"/>
    <property type="molecule type" value="Genomic_DNA"/>
</dbReference>
<sequence length="271" mass="29441">MTDQSPDNASTYDALRAKGRAAPARRRTLDDAELATPKTLNDDQIVYSETLEGGGQTSFVVRKGQVLRLINPEGRGSLSMVAVNFDLPEERLNTPDTAKVQWNAFLGKSMLILSDMGRALFSIIEDTNGHHDLILGGSAPKPTAAKYGGEPFLRNSRDNFELALAKFGLGRESIVPSIAFFAGVDVAEDGSLSFVEGSGRPGDFIDLRAEMNVLVALSNCPHPLNPDSEFNPPPMSLSVWQQDGDLPLDNETVEAERAFDNTRSFMAQLGR</sequence>
<organism evidence="3 4">
    <name type="scientific">Methyloligella solikamskensis</name>
    <dbReference type="NCBI Taxonomy" id="1177756"/>
    <lineage>
        <taxon>Bacteria</taxon>
        <taxon>Pseudomonadati</taxon>
        <taxon>Pseudomonadota</taxon>
        <taxon>Alphaproteobacteria</taxon>
        <taxon>Hyphomicrobiales</taxon>
        <taxon>Hyphomicrobiaceae</taxon>
        <taxon>Methyloligella</taxon>
    </lineage>
</organism>
<dbReference type="RefSeq" id="WP_379090476.1">
    <property type="nucleotide sequence ID" value="NZ_JBHTJO010000001.1"/>
</dbReference>
<accession>A0ABW3JCC8</accession>
<dbReference type="PANTHER" id="PTHR31527:SF0">
    <property type="entry name" value="RE64534P"/>
    <property type="match status" value="1"/>
</dbReference>
<feature type="compositionally biased region" description="Basic residues" evidence="1">
    <location>
        <begin position="17"/>
        <end position="26"/>
    </location>
</feature>
<dbReference type="InterPro" id="IPR017792">
    <property type="entry name" value="UAAP1"/>
</dbReference>
<feature type="domain" description="DUF1989" evidence="2">
    <location>
        <begin position="49"/>
        <end position="214"/>
    </location>
</feature>
<evidence type="ECO:0000313" key="4">
    <source>
        <dbReference type="Proteomes" id="UP001597102"/>
    </source>
</evidence>
<dbReference type="Pfam" id="PF09347">
    <property type="entry name" value="DUF1989"/>
    <property type="match status" value="1"/>
</dbReference>
<evidence type="ECO:0000313" key="3">
    <source>
        <dbReference type="EMBL" id="MFD0987987.1"/>
    </source>
</evidence>
<dbReference type="Proteomes" id="UP001597102">
    <property type="component" value="Unassembled WGS sequence"/>
</dbReference>
<feature type="region of interest" description="Disordered" evidence="1">
    <location>
        <begin position="1"/>
        <end position="26"/>
    </location>
</feature>